<proteinExistence type="predicted"/>
<accession>A0A354M3R0</accession>
<evidence type="ECO:0000313" key="1">
    <source>
        <dbReference type="EMBL" id="HBJ09149.1"/>
    </source>
</evidence>
<dbReference type="EMBL" id="DNWC01000119">
    <property type="protein sequence ID" value="HBJ09149.1"/>
    <property type="molecule type" value="Genomic_DNA"/>
</dbReference>
<reference evidence="1 2" key="1">
    <citation type="journal article" date="2018" name="Nat. Biotechnol.">
        <title>A standardized bacterial taxonomy based on genome phylogeny substantially revises the tree of life.</title>
        <authorList>
            <person name="Parks D.H."/>
            <person name="Chuvochina M."/>
            <person name="Waite D.W."/>
            <person name="Rinke C."/>
            <person name="Skarshewski A."/>
            <person name="Chaumeil P.A."/>
            <person name="Hugenholtz P."/>
        </authorList>
    </citation>
    <scope>NUCLEOTIDE SEQUENCE [LARGE SCALE GENOMIC DNA]</scope>
    <source>
        <strain evidence="1">UBA11482</strain>
    </source>
</reference>
<evidence type="ECO:0000313" key="2">
    <source>
        <dbReference type="Proteomes" id="UP000262954"/>
    </source>
</evidence>
<sequence length="133" mass="14758">MSVAYLSVSPFLDGSLETKVPRYKNCAQMGTSTHSIRESADSFALSQIGVKSPGHSPGFSTRDFFRTRESEETNCSNISRAFRMVREELGIPSLCSCGKKRSSLQARNMIGIINPTRENAMHLFFMATGDIRL</sequence>
<protein>
    <submittedName>
        <fullName evidence="1">Uncharacterized protein</fullName>
    </submittedName>
</protein>
<organism evidence="1 2">
    <name type="scientific">Coprobacter fastidiosus</name>
    <dbReference type="NCBI Taxonomy" id="1099853"/>
    <lineage>
        <taxon>Bacteria</taxon>
        <taxon>Pseudomonadati</taxon>
        <taxon>Bacteroidota</taxon>
        <taxon>Bacteroidia</taxon>
        <taxon>Bacteroidales</taxon>
        <taxon>Barnesiellaceae</taxon>
        <taxon>Coprobacter</taxon>
    </lineage>
</organism>
<comment type="caution">
    <text evidence="1">The sequence shown here is derived from an EMBL/GenBank/DDBJ whole genome shotgun (WGS) entry which is preliminary data.</text>
</comment>
<dbReference type="AlphaFoldDB" id="A0A354M3R0"/>
<gene>
    <name evidence="1" type="ORF">DDY73_09105</name>
</gene>
<name>A0A354M3R0_9BACT</name>
<dbReference type="Proteomes" id="UP000262954">
    <property type="component" value="Unassembled WGS sequence"/>
</dbReference>